<feature type="transmembrane region" description="Helical" evidence="6">
    <location>
        <begin position="108"/>
        <end position="127"/>
    </location>
</feature>
<comment type="subcellular location">
    <subcellularLocation>
        <location evidence="1">Membrane</location>
        <topology evidence="1">Multi-pass membrane protein</topology>
    </subcellularLocation>
</comment>
<reference evidence="8 9" key="1">
    <citation type="submission" date="2018-10" db="EMBL/GenBank/DDBJ databases">
        <title>Genomic Encyclopedia of Type Strains, Phase IV (KMG-IV): sequencing the most valuable type-strain genomes for metagenomic binning, comparative biology and taxonomic classification.</title>
        <authorList>
            <person name="Goeker M."/>
        </authorList>
    </citation>
    <scope>NUCLEOTIDE SEQUENCE [LARGE SCALE GENOMIC DNA]</scope>
    <source>
        <strain evidence="8 9">DSM 22008</strain>
    </source>
</reference>
<feature type="transmembrane region" description="Helical" evidence="6">
    <location>
        <begin position="263"/>
        <end position="279"/>
    </location>
</feature>
<feature type="transmembrane region" description="Helical" evidence="6">
    <location>
        <begin position="20"/>
        <end position="40"/>
    </location>
</feature>
<evidence type="ECO:0000256" key="2">
    <source>
        <dbReference type="ARBA" id="ARBA00007362"/>
    </source>
</evidence>
<evidence type="ECO:0000259" key="7">
    <source>
        <dbReference type="Pfam" id="PF00892"/>
    </source>
</evidence>
<proteinExistence type="inferred from homology"/>
<comment type="similarity">
    <text evidence="2">Belongs to the EamA transporter family.</text>
</comment>
<dbReference type="GO" id="GO:0016020">
    <property type="term" value="C:membrane"/>
    <property type="evidence" value="ECO:0007669"/>
    <property type="project" value="UniProtKB-SubCell"/>
</dbReference>
<dbReference type="AlphaFoldDB" id="A0A420WL57"/>
<dbReference type="InterPro" id="IPR050638">
    <property type="entry name" value="AA-Vitamin_Transporters"/>
</dbReference>
<dbReference type="FunCoup" id="A0A420WL57">
    <property type="interactions" value="316"/>
</dbReference>
<evidence type="ECO:0000256" key="5">
    <source>
        <dbReference type="ARBA" id="ARBA00023136"/>
    </source>
</evidence>
<keyword evidence="4 6" id="KW-1133">Transmembrane helix</keyword>
<protein>
    <submittedName>
        <fullName evidence="8">Drug/metabolite transporter (DMT)-like permease</fullName>
    </submittedName>
</protein>
<keyword evidence="9" id="KW-1185">Reference proteome</keyword>
<feature type="transmembrane region" description="Helical" evidence="6">
    <location>
        <begin position="196"/>
        <end position="216"/>
    </location>
</feature>
<evidence type="ECO:0000256" key="4">
    <source>
        <dbReference type="ARBA" id="ARBA00022989"/>
    </source>
</evidence>
<name>A0A420WL57_9PROT</name>
<dbReference type="EMBL" id="RBII01000001">
    <property type="protein sequence ID" value="RKQ71781.1"/>
    <property type="molecule type" value="Genomic_DNA"/>
</dbReference>
<keyword evidence="5 6" id="KW-0472">Membrane</keyword>
<dbReference type="InterPro" id="IPR037185">
    <property type="entry name" value="EmrE-like"/>
</dbReference>
<dbReference type="Pfam" id="PF00892">
    <property type="entry name" value="EamA"/>
    <property type="match status" value="2"/>
</dbReference>
<evidence type="ECO:0000313" key="8">
    <source>
        <dbReference type="EMBL" id="RKQ71781.1"/>
    </source>
</evidence>
<feature type="transmembrane region" description="Helical" evidence="6">
    <location>
        <begin position="285"/>
        <end position="304"/>
    </location>
</feature>
<feature type="transmembrane region" description="Helical" evidence="6">
    <location>
        <begin position="78"/>
        <end position="96"/>
    </location>
</feature>
<accession>A0A420WL57</accession>
<dbReference type="Proteomes" id="UP000282211">
    <property type="component" value="Unassembled WGS sequence"/>
</dbReference>
<gene>
    <name evidence="8" type="ORF">DES40_1111</name>
</gene>
<feature type="transmembrane region" description="Helical" evidence="6">
    <location>
        <begin position="134"/>
        <end position="152"/>
    </location>
</feature>
<dbReference type="RefSeq" id="WP_121099520.1">
    <property type="nucleotide sequence ID" value="NZ_RBII01000001.1"/>
</dbReference>
<evidence type="ECO:0000256" key="3">
    <source>
        <dbReference type="ARBA" id="ARBA00022692"/>
    </source>
</evidence>
<dbReference type="InParanoid" id="A0A420WL57"/>
<dbReference type="PANTHER" id="PTHR32322">
    <property type="entry name" value="INNER MEMBRANE TRANSPORTER"/>
    <property type="match status" value="1"/>
</dbReference>
<dbReference type="PANTHER" id="PTHR32322:SF2">
    <property type="entry name" value="EAMA DOMAIN-CONTAINING PROTEIN"/>
    <property type="match status" value="1"/>
</dbReference>
<evidence type="ECO:0000256" key="6">
    <source>
        <dbReference type="SAM" id="Phobius"/>
    </source>
</evidence>
<dbReference type="SUPFAM" id="SSF103481">
    <property type="entry name" value="Multidrug resistance efflux transporter EmrE"/>
    <property type="match status" value="2"/>
</dbReference>
<feature type="transmembrane region" description="Helical" evidence="6">
    <location>
        <begin position="164"/>
        <end position="184"/>
    </location>
</feature>
<feature type="transmembrane region" description="Helical" evidence="6">
    <location>
        <begin position="228"/>
        <end position="251"/>
    </location>
</feature>
<keyword evidence="3 6" id="KW-0812">Transmembrane</keyword>
<feature type="domain" description="EamA" evidence="7">
    <location>
        <begin position="19"/>
        <end position="151"/>
    </location>
</feature>
<dbReference type="OrthoDB" id="9810556at2"/>
<organism evidence="8 9">
    <name type="scientific">Litorimonas taeanensis</name>
    <dbReference type="NCBI Taxonomy" id="568099"/>
    <lineage>
        <taxon>Bacteria</taxon>
        <taxon>Pseudomonadati</taxon>
        <taxon>Pseudomonadota</taxon>
        <taxon>Alphaproteobacteria</taxon>
        <taxon>Maricaulales</taxon>
        <taxon>Robiginitomaculaceae</taxon>
    </lineage>
</organism>
<evidence type="ECO:0000256" key="1">
    <source>
        <dbReference type="ARBA" id="ARBA00004141"/>
    </source>
</evidence>
<sequence length="319" mass="34542">MNRSIESTTTESISLQKLAVFAIILILIWGSAFTMVSVAVRYIAPIWMVAFRLTFGAIFLTAYMLIRGHRFPPLKDKRWIWYSALGLTSSVIPFFLLGTGMETVDSGLTAILVGCMPLMTIIMAHFVTEEKLNFLKLIGFIIGLFGTVILFLPDDFSFRLIQDWQAQLLIILAAFFYALTTVAAKIAPKTSSTVAAAMMMITGAAFGLAAALFTGLEGAIPPDGNGLVTFLMISGLGLGSSGIAVIMYLYFIDVAGTSSMASVNYFVPIASVGFGVWLLHEPLSWRIFASFAVILLGVLIARLGKDKPPMGTPNPNLGR</sequence>
<evidence type="ECO:0000313" key="9">
    <source>
        <dbReference type="Proteomes" id="UP000282211"/>
    </source>
</evidence>
<dbReference type="InterPro" id="IPR000620">
    <property type="entry name" value="EamA_dom"/>
</dbReference>
<feature type="transmembrane region" description="Helical" evidence="6">
    <location>
        <begin position="46"/>
        <end position="66"/>
    </location>
</feature>
<comment type="caution">
    <text evidence="8">The sequence shown here is derived from an EMBL/GenBank/DDBJ whole genome shotgun (WGS) entry which is preliminary data.</text>
</comment>
<feature type="domain" description="EamA" evidence="7">
    <location>
        <begin position="167"/>
        <end position="301"/>
    </location>
</feature>